<evidence type="ECO:0000256" key="2">
    <source>
        <dbReference type="ARBA" id="ARBA00023015"/>
    </source>
</evidence>
<dbReference type="EMBL" id="CP017696">
    <property type="protein sequence ID" value="ATO41388.1"/>
    <property type="molecule type" value="Genomic_DNA"/>
</dbReference>
<dbReference type="Gene3D" id="3.40.50.2300">
    <property type="match status" value="2"/>
</dbReference>
<organism evidence="6 7">
    <name type="scientific">Bifidobacterium asteroides DSM 20089</name>
    <dbReference type="NCBI Taxonomy" id="1437594"/>
    <lineage>
        <taxon>Bacteria</taxon>
        <taxon>Bacillati</taxon>
        <taxon>Actinomycetota</taxon>
        <taxon>Actinomycetes</taxon>
        <taxon>Bifidobacteriales</taxon>
        <taxon>Bifidobacteriaceae</taxon>
        <taxon>Bifidobacterium</taxon>
    </lineage>
</organism>
<dbReference type="PANTHER" id="PTHR30146">
    <property type="entry name" value="LACI-RELATED TRANSCRIPTIONAL REPRESSOR"/>
    <property type="match status" value="1"/>
</dbReference>
<evidence type="ECO:0000256" key="3">
    <source>
        <dbReference type="ARBA" id="ARBA00023125"/>
    </source>
</evidence>
<evidence type="ECO:0000256" key="1">
    <source>
        <dbReference type="ARBA" id="ARBA00022491"/>
    </source>
</evidence>
<reference evidence="6 7" key="1">
    <citation type="submission" date="2016-10" db="EMBL/GenBank/DDBJ databases">
        <title>The whole genome sequencing and assembly of B. asteroides DSM 20089 strain.</title>
        <authorList>
            <person name="Lee Y.-J."/>
            <person name="Park M.-K."/>
            <person name="Yi H."/>
            <person name="Bahn Y.-S."/>
            <person name="Kim J.F."/>
            <person name="Lee D.-W."/>
        </authorList>
    </citation>
    <scope>NUCLEOTIDE SEQUENCE [LARGE SCALE GENOMIC DNA]</scope>
    <source>
        <strain evidence="6 7">DSM 20089</strain>
    </source>
</reference>
<evidence type="ECO:0000313" key="6">
    <source>
        <dbReference type="EMBL" id="ATO41388.1"/>
    </source>
</evidence>
<gene>
    <name evidence="6" type="ORF">BA20089_03905</name>
</gene>
<dbReference type="PROSITE" id="PS50932">
    <property type="entry name" value="HTH_LACI_2"/>
    <property type="match status" value="1"/>
</dbReference>
<feature type="domain" description="HTH lacI-type" evidence="5">
    <location>
        <begin position="7"/>
        <end position="69"/>
    </location>
</feature>
<dbReference type="SUPFAM" id="SSF53822">
    <property type="entry name" value="Periplasmic binding protein-like I"/>
    <property type="match status" value="1"/>
</dbReference>
<dbReference type="InterPro" id="IPR000843">
    <property type="entry name" value="HTH_LacI"/>
</dbReference>
<dbReference type="GO" id="GO:0003700">
    <property type="term" value="F:DNA-binding transcription factor activity"/>
    <property type="evidence" value="ECO:0007669"/>
    <property type="project" value="TreeGrafter"/>
</dbReference>
<dbReference type="RefSeq" id="WP_015021941.1">
    <property type="nucleotide sequence ID" value="NZ_CP017696.1"/>
</dbReference>
<keyword evidence="2" id="KW-0805">Transcription regulation</keyword>
<dbReference type="GeneID" id="93050524"/>
<dbReference type="InterPro" id="IPR010982">
    <property type="entry name" value="Lambda_DNA-bd_dom_sf"/>
</dbReference>
<accession>A0AAD0A9J6</accession>
<dbReference type="SUPFAM" id="SSF47413">
    <property type="entry name" value="lambda repressor-like DNA-binding domains"/>
    <property type="match status" value="1"/>
</dbReference>
<sequence>MKKQAYVTLTEVARSAGVSLSTASRVFSRPGRVGMCTRNHVLKTAEKLGYHHDLLDVPMENRLHGFLAVVVTDLENIVSVRISRGVQRCCQLRKFGLSIIDTQENVSLEAASIRGILNHVDGLILGSSRLSDNQIRHFASYKPIVVLNRVVPGVASIRVDESDSIDASMLYLRQTGHHSVSYMQGPENSWQNVVRLHAAVDSADKYGLDYQVLPCAYPVQMRGLGAFKSFMRNPTDAVLAFNDDIAIEFIRYAKRQGMAIPEQVSVVGIDDNQAGRLMTPMLSTIRIPHQDMGFQAAQMLIDEILHITDHRMTVRCVPAKLILRESTGEVSGPPGI</sequence>
<dbReference type="CDD" id="cd06267">
    <property type="entry name" value="PBP1_LacI_sugar_binding-like"/>
    <property type="match status" value="1"/>
</dbReference>
<evidence type="ECO:0000259" key="5">
    <source>
        <dbReference type="PROSITE" id="PS50932"/>
    </source>
</evidence>
<dbReference type="AlphaFoldDB" id="A0AAD0A9J6"/>
<proteinExistence type="predicted"/>
<evidence type="ECO:0000256" key="4">
    <source>
        <dbReference type="ARBA" id="ARBA00023163"/>
    </source>
</evidence>
<dbReference type="GO" id="GO:0000976">
    <property type="term" value="F:transcription cis-regulatory region binding"/>
    <property type="evidence" value="ECO:0007669"/>
    <property type="project" value="TreeGrafter"/>
</dbReference>
<protein>
    <recommendedName>
        <fullName evidence="5">HTH lacI-type domain-containing protein</fullName>
    </recommendedName>
</protein>
<keyword evidence="4" id="KW-0804">Transcription</keyword>
<dbReference type="Proteomes" id="UP000224056">
    <property type="component" value="Chromosome"/>
</dbReference>
<dbReference type="Pfam" id="PF00356">
    <property type="entry name" value="LacI"/>
    <property type="match status" value="1"/>
</dbReference>
<dbReference type="Gene3D" id="1.10.260.40">
    <property type="entry name" value="lambda repressor-like DNA-binding domains"/>
    <property type="match status" value="1"/>
</dbReference>
<keyword evidence="3" id="KW-0238">DNA-binding</keyword>
<evidence type="ECO:0000313" key="7">
    <source>
        <dbReference type="Proteomes" id="UP000224056"/>
    </source>
</evidence>
<dbReference type="CDD" id="cd01392">
    <property type="entry name" value="HTH_LacI"/>
    <property type="match status" value="1"/>
</dbReference>
<dbReference type="PANTHER" id="PTHR30146:SF148">
    <property type="entry name" value="HTH-TYPE TRANSCRIPTIONAL REPRESSOR PURR-RELATED"/>
    <property type="match status" value="1"/>
</dbReference>
<dbReference type="InterPro" id="IPR028082">
    <property type="entry name" value="Peripla_BP_I"/>
</dbReference>
<name>A0AAD0A9J6_9BIFI</name>
<dbReference type="SMART" id="SM00354">
    <property type="entry name" value="HTH_LACI"/>
    <property type="match status" value="1"/>
</dbReference>
<dbReference type="InterPro" id="IPR046335">
    <property type="entry name" value="LacI/GalR-like_sensor"/>
</dbReference>
<dbReference type="Pfam" id="PF13377">
    <property type="entry name" value="Peripla_BP_3"/>
    <property type="match status" value="1"/>
</dbReference>
<keyword evidence="1" id="KW-0678">Repressor</keyword>